<gene>
    <name evidence="1" type="ORF">AVEN_118973_1</name>
</gene>
<protein>
    <submittedName>
        <fullName evidence="1">Uncharacterized protein</fullName>
    </submittedName>
</protein>
<organism evidence="1 2">
    <name type="scientific">Araneus ventricosus</name>
    <name type="common">Orbweaver spider</name>
    <name type="synonym">Epeira ventricosa</name>
    <dbReference type="NCBI Taxonomy" id="182803"/>
    <lineage>
        <taxon>Eukaryota</taxon>
        <taxon>Metazoa</taxon>
        <taxon>Ecdysozoa</taxon>
        <taxon>Arthropoda</taxon>
        <taxon>Chelicerata</taxon>
        <taxon>Arachnida</taxon>
        <taxon>Araneae</taxon>
        <taxon>Araneomorphae</taxon>
        <taxon>Entelegynae</taxon>
        <taxon>Araneoidea</taxon>
        <taxon>Araneidae</taxon>
        <taxon>Araneus</taxon>
    </lineage>
</organism>
<dbReference type="AlphaFoldDB" id="A0A4Y2BZT7"/>
<comment type="caution">
    <text evidence="1">The sequence shown here is derived from an EMBL/GenBank/DDBJ whole genome shotgun (WGS) entry which is preliminary data.</text>
</comment>
<evidence type="ECO:0000313" key="2">
    <source>
        <dbReference type="Proteomes" id="UP000499080"/>
    </source>
</evidence>
<evidence type="ECO:0000313" key="1">
    <source>
        <dbReference type="EMBL" id="GBL96856.1"/>
    </source>
</evidence>
<proteinExistence type="predicted"/>
<reference evidence="1 2" key="1">
    <citation type="journal article" date="2019" name="Sci. Rep.">
        <title>Orb-weaving spider Araneus ventricosus genome elucidates the spidroin gene catalogue.</title>
        <authorList>
            <person name="Kono N."/>
            <person name="Nakamura H."/>
            <person name="Ohtoshi R."/>
            <person name="Moran D.A.P."/>
            <person name="Shinohara A."/>
            <person name="Yoshida Y."/>
            <person name="Fujiwara M."/>
            <person name="Mori M."/>
            <person name="Tomita M."/>
            <person name="Arakawa K."/>
        </authorList>
    </citation>
    <scope>NUCLEOTIDE SEQUENCE [LARGE SCALE GENOMIC DNA]</scope>
</reference>
<feature type="non-terminal residue" evidence="1">
    <location>
        <position position="1"/>
    </location>
</feature>
<dbReference type="Proteomes" id="UP000499080">
    <property type="component" value="Unassembled WGS sequence"/>
</dbReference>
<feature type="non-terminal residue" evidence="1">
    <location>
        <position position="118"/>
    </location>
</feature>
<name>A0A4Y2BZT7_ARAVE</name>
<keyword evidence="2" id="KW-1185">Reference proteome</keyword>
<accession>A0A4Y2BZT7</accession>
<dbReference type="EMBL" id="BGPR01000124">
    <property type="protein sequence ID" value="GBL96856.1"/>
    <property type="molecule type" value="Genomic_DNA"/>
</dbReference>
<sequence length="118" mass="13738">EKMAKRKLHERLDATRCRYKARVIQHGGSHTNHRRLSFICLTHTPFVDKPFNVYKSWQLKRWTAARLPDRTRRGGTPLTFSPCDGIFTIILEEWSNLSSHIVEDALKQCFPNFCAPSP</sequence>